<feature type="transmembrane region" description="Helical" evidence="1">
    <location>
        <begin position="141"/>
        <end position="160"/>
    </location>
</feature>
<organism evidence="2 3">
    <name type="scientific">Tissierella carlieri</name>
    <dbReference type="NCBI Taxonomy" id="689904"/>
    <lineage>
        <taxon>Bacteria</taxon>
        <taxon>Bacillati</taxon>
        <taxon>Bacillota</taxon>
        <taxon>Tissierellia</taxon>
        <taxon>Tissierellales</taxon>
        <taxon>Tissierellaceae</taxon>
        <taxon>Tissierella</taxon>
    </lineage>
</organism>
<keyword evidence="1" id="KW-1133">Transmembrane helix</keyword>
<dbReference type="EMBL" id="JANGAC010000007">
    <property type="protein sequence ID" value="MCQ4923490.1"/>
    <property type="molecule type" value="Genomic_DNA"/>
</dbReference>
<feature type="transmembrane region" description="Helical" evidence="1">
    <location>
        <begin position="56"/>
        <end position="73"/>
    </location>
</feature>
<feature type="transmembrane region" description="Helical" evidence="1">
    <location>
        <begin position="15"/>
        <end position="35"/>
    </location>
</feature>
<proteinExistence type="predicted"/>
<evidence type="ECO:0000256" key="1">
    <source>
        <dbReference type="SAM" id="Phobius"/>
    </source>
</evidence>
<feature type="transmembrane region" description="Helical" evidence="1">
    <location>
        <begin position="172"/>
        <end position="188"/>
    </location>
</feature>
<keyword evidence="3" id="KW-1185">Reference proteome</keyword>
<feature type="transmembrane region" description="Helical" evidence="1">
    <location>
        <begin position="85"/>
        <end position="102"/>
    </location>
</feature>
<keyword evidence="1" id="KW-0472">Membrane</keyword>
<dbReference type="Proteomes" id="UP001524478">
    <property type="component" value="Unassembled WGS sequence"/>
</dbReference>
<feature type="transmembrane region" description="Helical" evidence="1">
    <location>
        <begin position="217"/>
        <end position="235"/>
    </location>
</feature>
<evidence type="ECO:0000313" key="3">
    <source>
        <dbReference type="Proteomes" id="UP001524478"/>
    </source>
</evidence>
<dbReference type="InterPro" id="IPR011737">
    <property type="entry name" value="CHP02206_TP0381"/>
</dbReference>
<evidence type="ECO:0000313" key="2">
    <source>
        <dbReference type="EMBL" id="MCQ4923490.1"/>
    </source>
</evidence>
<gene>
    <name evidence="2" type="ORF">NE686_10360</name>
</gene>
<keyword evidence="1" id="KW-0812">Transmembrane</keyword>
<name>A0ABT1SB04_9FIRM</name>
<protein>
    <submittedName>
        <fullName evidence="2">TIGR02206 family membrane protein</fullName>
    </submittedName>
</protein>
<feature type="transmembrane region" description="Helical" evidence="1">
    <location>
        <begin position="114"/>
        <end position="135"/>
    </location>
</feature>
<comment type="caution">
    <text evidence="2">The sequence shown here is derived from an EMBL/GenBank/DDBJ whole genome shotgun (WGS) entry which is preliminary data.</text>
</comment>
<reference evidence="2 3" key="1">
    <citation type="submission" date="2022-06" db="EMBL/GenBank/DDBJ databases">
        <title>Isolation of gut microbiota from human fecal samples.</title>
        <authorList>
            <person name="Pamer E.G."/>
            <person name="Barat B."/>
            <person name="Waligurski E."/>
            <person name="Medina S."/>
            <person name="Paddock L."/>
            <person name="Mostad J."/>
        </authorList>
    </citation>
    <scope>NUCLEOTIDE SEQUENCE [LARGE SCALE GENOMIC DNA]</scope>
    <source>
        <strain evidence="2 3">DFI.7.95</strain>
    </source>
</reference>
<dbReference type="RefSeq" id="WP_256311461.1">
    <property type="nucleotide sequence ID" value="NZ_JANGAC010000007.1"/>
</dbReference>
<sequence length="254" mass="29896">MELVKHFFRGTPDGYVFPIWSLTHLVIILVAFLGIQFILLNQRKLRNPLIGRKFKLLMIIILSLQQIILYLWYSFSGYGTIKESLPLYNCRIAIIFIILAFITDKKIFKNVGCYWGFIGSILVLIMPVDLYPFSFPHYTNISYFLGHIGLLWSTVYILVVDQYRIDRNSLKSILYFTNTYNLIIYIFNKATNSNYCYLNKAPFADVFFEKYMSPRTYSLTAFFAFNIFMILVYFISKTIYKALEIDEELVESTL</sequence>
<dbReference type="NCBIfam" id="TIGR02206">
    <property type="entry name" value="intg_mem_TP0381"/>
    <property type="match status" value="1"/>
</dbReference>
<accession>A0ABT1SB04</accession>
<dbReference type="Pfam" id="PF14808">
    <property type="entry name" value="TMEM164"/>
    <property type="match status" value="1"/>
</dbReference>